<organism evidence="2 3">
    <name type="scientific">Pseudovirgaria hyperparasitica</name>
    <dbReference type="NCBI Taxonomy" id="470096"/>
    <lineage>
        <taxon>Eukaryota</taxon>
        <taxon>Fungi</taxon>
        <taxon>Dikarya</taxon>
        <taxon>Ascomycota</taxon>
        <taxon>Pezizomycotina</taxon>
        <taxon>Dothideomycetes</taxon>
        <taxon>Dothideomycetes incertae sedis</taxon>
        <taxon>Acrospermales</taxon>
        <taxon>Acrospermaceae</taxon>
        <taxon>Pseudovirgaria</taxon>
    </lineage>
</organism>
<sequence>MSKPWVDKPWPLLETPSKTQDTKSHAAIHIADDMAQVHNVLIRGINSIYLQAKQVPAGNGTDAADFLFYIHCYCDLLELHHEAEEEFLFPEITKLAGKPELFQQSIEQHHDFTDGVRRLHEYAKTTSPTEYSGVQVCSIIESFTDALQVHLKAEISDLLSLNYLDDAKLMDIFKRSEKAKKPAKSDEMFPLFFGLVDKDYEGGIHRFPAVPGFVYYLVRYWFARKHASSWRFLPCDFWGQRRELAFA</sequence>
<gene>
    <name evidence="2" type="ORF">EJ05DRAFT_484781</name>
</gene>
<protein>
    <recommendedName>
        <fullName evidence="1">Hemerythrin-like domain-containing protein</fullName>
    </recommendedName>
</protein>
<dbReference type="Gene3D" id="1.20.120.520">
    <property type="entry name" value="nmb1532 protein domain like"/>
    <property type="match status" value="1"/>
</dbReference>
<dbReference type="OrthoDB" id="58416at2759"/>
<dbReference type="PANTHER" id="PTHR38048:SF2">
    <property type="entry name" value="HEMERYTHRIN-LIKE DOMAIN-CONTAINING PROTEIN"/>
    <property type="match status" value="1"/>
</dbReference>
<dbReference type="AlphaFoldDB" id="A0A6A6WBE1"/>
<name>A0A6A6WBE1_9PEZI</name>
<dbReference type="GeneID" id="54486436"/>
<evidence type="ECO:0000313" key="3">
    <source>
        <dbReference type="Proteomes" id="UP000799437"/>
    </source>
</evidence>
<reference evidence="2" key="1">
    <citation type="journal article" date="2020" name="Stud. Mycol.">
        <title>101 Dothideomycetes genomes: a test case for predicting lifestyles and emergence of pathogens.</title>
        <authorList>
            <person name="Haridas S."/>
            <person name="Albert R."/>
            <person name="Binder M."/>
            <person name="Bloem J."/>
            <person name="Labutti K."/>
            <person name="Salamov A."/>
            <person name="Andreopoulos B."/>
            <person name="Baker S."/>
            <person name="Barry K."/>
            <person name="Bills G."/>
            <person name="Bluhm B."/>
            <person name="Cannon C."/>
            <person name="Castanera R."/>
            <person name="Culley D."/>
            <person name="Daum C."/>
            <person name="Ezra D."/>
            <person name="Gonzalez J."/>
            <person name="Henrissat B."/>
            <person name="Kuo A."/>
            <person name="Liang C."/>
            <person name="Lipzen A."/>
            <person name="Lutzoni F."/>
            <person name="Magnuson J."/>
            <person name="Mondo S."/>
            <person name="Nolan M."/>
            <person name="Ohm R."/>
            <person name="Pangilinan J."/>
            <person name="Park H.-J."/>
            <person name="Ramirez L."/>
            <person name="Alfaro M."/>
            <person name="Sun H."/>
            <person name="Tritt A."/>
            <person name="Yoshinaga Y."/>
            <person name="Zwiers L.-H."/>
            <person name="Turgeon B."/>
            <person name="Goodwin S."/>
            <person name="Spatafora J."/>
            <person name="Crous P."/>
            <person name="Grigoriev I."/>
        </authorList>
    </citation>
    <scope>NUCLEOTIDE SEQUENCE</scope>
    <source>
        <strain evidence="2">CBS 121739</strain>
    </source>
</reference>
<accession>A0A6A6WBE1</accession>
<dbReference type="Pfam" id="PF01814">
    <property type="entry name" value="Hemerythrin"/>
    <property type="match status" value="1"/>
</dbReference>
<dbReference type="PANTHER" id="PTHR38048">
    <property type="entry name" value="EXPRESSED PROTEIN"/>
    <property type="match status" value="1"/>
</dbReference>
<dbReference type="InterPro" id="IPR053206">
    <property type="entry name" value="Dimeric_xanthone_biosynth"/>
</dbReference>
<evidence type="ECO:0000313" key="2">
    <source>
        <dbReference type="EMBL" id="KAF2759885.1"/>
    </source>
</evidence>
<dbReference type="RefSeq" id="XP_033602336.1">
    <property type="nucleotide sequence ID" value="XM_033745382.1"/>
</dbReference>
<dbReference type="Proteomes" id="UP000799437">
    <property type="component" value="Unassembled WGS sequence"/>
</dbReference>
<feature type="domain" description="Hemerythrin-like" evidence="1">
    <location>
        <begin position="30"/>
        <end position="159"/>
    </location>
</feature>
<proteinExistence type="predicted"/>
<dbReference type="InterPro" id="IPR012312">
    <property type="entry name" value="Hemerythrin-like"/>
</dbReference>
<evidence type="ECO:0000259" key="1">
    <source>
        <dbReference type="Pfam" id="PF01814"/>
    </source>
</evidence>
<keyword evidence="3" id="KW-1185">Reference proteome</keyword>
<dbReference type="EMBL" id="ML996569">
    <property type="protein sequence ID" value="KAF2759885.1"/>
    <property type="molecule type" value="Genomic_DNA"/>
</dbReference>